<evidence type="ECO:0000256" key="1">
    <source>
        <dbReference type="SAM" id="Phobius"/>
    </source>
</evidence>
<dbReference type="Gene3D" id="3.30.565.40">
    <property type="entry name" value="Fervidobacterium nodosum Rt17-B1 like"/>
    <property type="match status" value="1"/>
</dbReference>
<dbReference type="KEGG" id="cpra:CPter91_0791"/>
<keyword evidence="1" id="KW-0812">Transmembrane</keyword>
<feature type="transmembrane region" description="Helical" evidence="1">
    <location>
        <begin position="20"/>
        <end position="39"/>
    </location>
</feature>
<sequence length="427" mass="46516">MTLLPASLDQLPATTMKTLYRYSIILGALTCAAAGTAVAGERMVFKGTLGKNAEVVLELENKADGYDGRYFYMRHGVDIPLHGTLASLKEALPRLENGEPLAADDNSGRPIFVDPATGKPRSIWHGKINGDTYQGSWHDAKANKDLAFELHQVGSYNPDAVKPVGVKAVTAAITPGVGSNIAYGTAISLKNTPYDYLKMQLPLQLGPEILRKNVGYRMATDPRTKFAYPRLTRHPDPQVLASVNQILEQRHWQMSLAALECKATLYTSDGPAAGSLGDYDSETIGVRYLSATLMSVVESGSTFCGGAHPNNHYDPFTLDLVQGGYLDFNRLFPVRTKSKDGSEIDPVLANFISRKVKSEKKRNSPDQDTDCSDVLPEYLDFEFDEPDKISFVVSGIGHAMGVCLGPQLVMPIRALKPILKAGAKAYF</sequence>
<name>A0A127PZJ6_9BURK</name>
<gene>
    <name evidence="2" type="ORF">CPter91_0791</name>
</gene>
<organism evidence="2 3">
    <name type="scientific">Collimonas pratensis</name>
    <dbReference type="NCBI Taxonomy" id="279113"/>
    <lineage>
        <taxon>Bacteria</taxon>
        <taxon>Pseudomonadati</taxon>
        <taxon>Pseudomonadota</taxon>
        <taxon>Betaproteobacteria</taxon>
        <taxon>Burkholderiales</taxon>
        <taxon>Oxalobacteraceae</taxon>
        <taxon>Collimonas</taxon>
    </lineage>
</organism>
<dbReference type="EMBL" id="CP013234">
    <property type="protein sequence ID" value="AMP03184.1"/>
    <property type="molecule type" value="Genomic_DNA"/>
</dbReference>
<proteinExistence type="predicted"/>
<dbReference type="Proteomes" id="UP000074561">
    <property type="component" value="Chromosome"/>
</dbReference>
<evidence type="ECO:0000313" key="3">
    <source>
        <dbReference type="Proteomes" id="UP000074561"/>
    </source>
</evidence>
<accession>A0A127PZJ6</accession>
<protein>
    <submittedName>
        <fullName evidence="2">Putative exported protein</fullName>
    </submittedName>
</protein>
<keyword evidence="1" id="KW-0472">Membrane</keyword>
<dbReference type="AlphaFoldDB" id="A0A127PZJ6"/>
<evidence type="ECO:0000313" key="2">
    <source>
        <dbReference type="EMBL" id="AMP03184.1"/>
    </source>
</evidence>
<keyword evidence="1" id="KW-1133">Transmembrane helix</keyword>
<dbReference type="STRING" id="279113.CPter91_0791"/>
<reference evidence="2 3" key="1">
    <citation type="submission" date="2015-11" db="EMBL/GenBank/DDBJ databases">
        <title>Exploring the genomic traits of fungus-feeding bacterial genus Collimonas.</title>
        <authorList>
            <person name="Song C."/>
            <person name="Schmidt R."/>
            <person name="de Jager V."/>
            <person name="Krzyzanowska D."/>
            <person name="Jongedijk E."/>
            <person name="Cankar K."/>
            <person name="Beekwilder J."/>
            <person name="van Veen A."/>
            <person name="de Boer W."/>
            <person name="van Veen J.A."/>
            <person name="Garbeva P."/>
        </authorList>
    </citation>
    <scope>NUCLEOTIDE SEQUENCE [LARGE SCALE GENOMIC DNA]</scope>
    <source>
        <strain evidence="2 3">Ter91</strain>
    </source>
</reference>
<dbReference type="PATRIC" id="fig|279113.9.peg.795"/>